<feature type="domain" description="SH3b" evidence="2">
    <location>
        <begin position="30"/>
        <end position="104"/>
    </location>
</feature>
<dbReference type="SMART" id="SM00287">
    <property type="entry name" value="SH3b"/>
    <property type="match status" value="1"/>
</dbReference>
<accession>A0A6I4D9S9</accession>
<evidence type="ECO:0000313" key="4">
    <source>
        <dbReference type="EMBL" id="QNN27245.1"/>
    </source>
</evidence>
<sequence length="118" mass="12876">MTKLKMLSMLTVMIASLFIFSSQALAVQYFTVSTSSGAPVNMRSGPGTNYPIMLSIPSGSRVPYYCYAYGTTVTGKYGTSNIWDQIQWKDSRGVVNIGYVSDTYVYTGSDGPVGYKCN</sequence>
<dbReference type="Proteomes" id="UP000515862">
    <property type="component" value="Unassembled WGS sequence"/>
</dbReference>
<feature type="chain" id="PRO_5044413945" evidence="1">
    <location>
        <begin position="27"/>
        <end position="118"/>
    </location>
</feature>
<protein>
    <submittedName>
        <fullName evidence="3">SH3 domain-containing protein</fullName>
    </submittedName>
</protein>
<keyword evidence="1" id="KW-0732">Signal</keyword>
<dbReference type="AlphaFoldDB" id="A0A6I4D9S9"/>
<gene>
    <name evidence="3" type="ORF">H9S96_14185</name>
    <name evidence="4" type="ORF">H9S96_14520</name>
</gene>
<evidence type="ECO:0000256" key="1">
    <source>
        <dbReference type="SAM" id="SignalP"/>
    </source>
</evidence>
<dbReference type="GeneID" id="11242029"/>
<dbReference type="OMA" id="TRVPIRC"/>
<dbReference type="SMR" id="A0A6I4D9S9"/>
<reference evidence="4" key="1">
    <citation type="submission" date="2020-08" db="EMBL/GenBank/DDBJ databases">
        <title>Complete Genome Sequence of type-strain Bacillus subtilis subsp. subtilis DSM10T.</title>
        <authorList>
            <person name="Lilge L."/>
            <person name="Hertel R."/>
            <person name="Morabbi Heravi K."/>
            <person name="Henkel M."/>
            <person name="Commichau F.M."/>
            <person name="Hausmann R."/>
        </authorList>
    </citation>
    <scope>NUCLEOTIDE SEQUENCE [LARGE SCALE GENOMIC DNA]</scope>
    <source>
        <strain evidence="4">DSM 10</strain>
    </source>
</reference>
<dbReference type="PROSITE" id="PS51781">
    <property type="entry name" value="SH3B"/>
    <property type="match status" value="1"/>
</dbReference>
<dbReference type="InterPro" id="IPR003646">
    <property type="entry name" value="SH3-like_bac-type"/>
</dbReference>
<organism evidence="3 5">
    <name type="scientific">Bacillus subtilis subsp. subtilis</name>
    <dbReference type="NCBI Taxonomy" id="135461"/>
    <lineage>
        <taxon>Bacteria</taxon>
        <taxon>Bacillati</taxon>
        <taxon>Bacillota</taxon>
        <taxon>Bacilli</taxon>
        <taxon>Bacillales</taxon>
        <taxon>Bacillaceae</taxon>
        <taxon>Bacillus</taxon>
    </lineage>
</organism>
<dbReference type="EMBL" id="CP060710">
    <property type="protein sequence ID" value="QNN27245.1"/>
    <property type="molecule type" value="Genomic_DNA"/>
</dbReference>
<evidence type="ECO:0000259" key="2">
    <source>
        <dbReference type="PROSITE" id="PS51781"/>
    </source>
</evidence>
<dbReference type="Gene3D" id="2.30.30.40">
    <property type="entry name" value="SH3 Domains"/>
    <property type="match status" value="1"/>
</dbReference>
<dbReference type="EMBL" id="JAEPVU010000011">
    <property type="protein sequence ID" value="MBK5974111.1"/>
    <property type="molecule type" value="Genomic_DNA"/>
</dbReference>
<dbReference type="RefSeq" id="WP_004398671.1">
    <property type="nucleotide sequence ID" value="NZ_AP019714.1"/>
</dbReference>
<evidence type="ECO:0000313" key="5">
    <source>
        <dbReference type="Proteomes" id="UP000515862"/>
    </source>
</evidence>
<reference evidence="3" key="2">
    <citation type="submission" date="2020-10" db="EMBL/GenBank/DDBJ databases">
        <title>Complete genome sequence of type-strain Bacillus subtilis subsp. subtilis DSM 10.</title>
        <authorList>
            <person name="Lilge L."/>
            <person name="Hertel R."/>
            <person name="Morabbi Heravi K."/>
            <person name="Henkel M."/>
            <person name="Commichau F.M."/>
            <person name="Hausmann R."/>
        </authorList>
    </citation>
    <scope>NUCLEOTIDE SEQUENCE</scope>
    <source>
        <strain evidence="3">DSM 10</strain>
    </source>
</reference>
<evidence type="ECO:0000313" key="3">
    <source>
        <dbReference type="EMBL" id="MBK5974111.1"/>
    </source>
</evidence>
<name>A0A6I4D9S9_BACIU</name>
<feature type="signal peptide" evidence="1">
    <location>
        <begin position="1"/>
        <end position="26"/>
    </location>
</feature>
<proteinExistence type="predicted"/>